<dbReference type="Proteomes" id="UP000049855">
    <property type="component" value="Unassembled WGS sequence"/>
</dbReference>
<dbReference type="AlphaFoldDB" id="A0A0U1KUI4"/>
<accession>A0A0U1KUI4</accession>
<sequence>MKRKTIQSIQETSGGFYCFFFMLNWREKIVEGENAKDCKKEK</sequence>
<protein>
    <submittedName>
        <fullName evidence="1">Uncharacterized protein</fullName>
    </submittedName>
</protein>
<name>A0A0U1KUI4_9FIRM</name>
<keyword evidence="2" id="KW-1185">Reference proteome</keyword>
<reference evidence="2" key="1">
    <citation type="submission" date="2015-03" db="EMBL/GenBank/DDBJ databases">
        <authorList>
            <person name="Nijsse Bart"/>
        </authorList>
    </citation>
    <scope>NUCLEOTIDE SEQUENCE [LARGE SCALE GENOMIC DNA]</scope>
</reference>
<organism evidence="1 2">
    <name type="scientific">Sporomusa ovata</name>
    <dbReference type="NCBI Taxonomy" id="2378"/>
    <lineage>
        <taxon>Bacteria</taxon>
        <taxon>Bacillati</taxon>
        <taxon>Bacillota</taxon>
        <taxon>Negativicutes</taxon>
        <taxon>Selenomonadales</taxon>
        <taxon>Sporomusaceae</taxon>
        <taxon>Sporomusa</taxon>
    </lineage>
</organism>
<evidence type="ECO:0000313" key="1">
    <source>
        <dbReference type="EMBL" id="CQR71062.1"/>
    </source>
</evidence>
<evidence type="ECO:0000313" key="2">
    <source>
        <dbReference type="Proteomes" id="UP000049855"/>
    </source>
</evidence>
<gene>
    <name evidence="1" type="ORF">SpAn4DRAFT_2040</name>
</gene>
<dbReference type="EMBL" id="CTRP01000003">
    <property type="protein sequence ID" value="CQR71062.1"/>
    <property type="molecule type" value="Genomic_DNA"/>
</dbReference>
<proteinExistence type="predicted"/>